<evidence type="ECO:0000256" key="4">
    <source>
        <dbReference type="ARBA" id="ARBA00022989"/>
    </source>
</evidence>
<name>N6TYS6_DENPD</name>
<comment type="subcellular location">
    <subcellularLocation>
        <location evidence="1">Membrane</location>
        <topology evidence="1">Multi-pass membrane protein</topology>
    </subcellularLocation>
</comment>
<dbReference type="OrthoDB" id="418595at2759"/>
<dbReference type="GO" id="GO:0016020">
    <property type="term" value="C:membrane"/>
    <property type="evidence" value="ECO:0007669"/>
    <property type="project" value="UniProtKB-SubCell"/>
</dbReference>
<keyword evidence="4" id="KW-1133">Transmembrane helix</keyword>
<evidence type="ECO:0000256" key="2">
    <source>
        <dbReference type="ARBA" id="ARBA00009045"/>
    </source>
</evidence>
<evidence type="ECO:0000313" key="6">
    <source>
        <dbReference type="EMBL" id="ENN74460.1"/>
    </source>
</evidence>
<keyword evidence="5" id="KW-0472">Membrane</keyword>
<dbReference type="EMBL" id="KB741054">
    <property type="protein sequence ID" value="ENN74460.1"/>
    <property type="molecule type" value="Genomic_DNA"/>
</dbReference>
<dbReference type="InterPro" id="IPR035952">
    <property type="entry name" value="Rhomboid-like_sf"/>
</dbReference>
<feature type="non-terminal residue" evidence="6">
    <location>
        <position position="1"/>
    </location>
</feature>
<evidence type="ECO:0000256" key="5">
    <source>
        <dbReference type="ARBA" id="ARBA00023136"/>
    </source>
</evidence>
<keyword evidence="3" id="KW-0812">Transmembrane</keyword>
<accession>N6TYS6</accession>
<organism evidence="6">
    <name type="scientific">Dendroctonus ponderosae</name>
    <name type="common">Mountain pine beetle</name>
    <dbReference type="NCBI Taxonomy" id="77166"/>
    <lineage>
        <taxon>Eukaryota</taxon>
        <taxon>Metazoa</taxon>
        <taxon>Ecdysozoa</taxon>
        <taxon>Arthropoda</taxon>
        <taxon>Hexapoda</taxon>
        <taxon>Insecta</taxon>
        <taxon>Pterygota</taxon>
        <taxon>Neoptera</taxon>
        <taxon>Endopterygota</taxon>
        <taxon>Coleoptera</taxon>
        <taxon>Polyphaga</taxon>
        <taxon>Cucujiformia</taxon>
        <taxon>Curculionidae</taxon>
        <taxon>Scolytinae</taxon>
        <taxon>Dendroctonus</taxon>
    </lineage>
</organism>
<sequence>MERNTWETHFRAVPFAILTVSICQILFYVFSTPSVKQFLRHDPSNPLEVWRYLTYMLVHEDWFHLLLNLVVQCIFAALLEDRQGRIRVLILYVLGGVIGSLGAAWLRSALLVGASAGGYSLLLTSFVDLLRNRHTINHRKVRSIFTPTVIITDMIYHVYMRETQVSWQAHLFGALTGLVLDHLNRVVGQNVHVKV</sequence>
<dbReference type="InterPro" id="IPR051739">
    <property type="entry name" value="Rhomboid_IM_Serine_Proteases"/>
</dbReference>
<dbReference type="SUPFAM" id="SSF144091">
    <property type="entry name" value="Rhomboid-like"/>
    <property type="match status" value="1"/>
</dbReference>
<evidence type="ECO:0000256" key="1">
    <source>
        <dbReference type="ARBA" id="ARBA00004141"/>
    </source>
</evidence>
<dbReference type="AlphaFoldDB" id="N6TYS6"/>
<comment type="similarity">
    <text evidence="2">Belongs to the peptidase S54 family.</text>
</comment>
<dbReference type="InterPro" id="IPR022764">
    <property type="entry name" value="Peptidase_S54_rhomboid_dom"/>
</dbReference>
<dbReference type="PANTHER" id="PTHR45840">
    <property type="entry name" value="RHOMBOID-RELATED PROTEIN"/>
    <property type="match status" value="1"/>
</dbReference>
<dbReference type="PANTHER" id="PTHR45840:SF10">
    <property type="entry name" value="RHOMBOID PROTEASE"/>
    <property type="match status" value="1"/>
</dbReference>
<reference evidence="6" key="1">
    <citation type="journal article" date="2013" name="Genome Biol.">
        <title>Draft genome of the mountain pine beetle, Dendroctonus ponderosae Hopkins, a major forest pest.</title>
        <authorList>
            <person name="Keeling C.I."/>
            <person name="Yuen M.M."/>
            <person name="Liao N.Y."/>
            <person name="Docking T.R."/>
            <person name="Chan S.K."/>
            <person name="Taylor G.A."/>
            <person name="Palmquist D.L."/>
            <person name="Jackman S.D."/>
            <person name="Nguyen A."/>
            <person name="Li M."/>
            <person name="Henderson H."/>
            <person name="Janes J.K."/>
            <person name="Zhao Y."/>
            <person name="Pandoh P."/>
            <person name="Moore R."/>
            <person name="Sperling F.A."/>
            <person name="Huber D.P."/>
            <person name="Birol I."/>
            <person name="Jones S.J."/>
            <person name="Bohlmann J."/>
        </authorList>
    </citation>
    <scope>NUCLEOTIDE SEQUENCE</scope>
</reference>
<protein>
    <submittedName>
        <fullName evidence="6">Uncharacterized protein</fullName>
    </submittedName>
</protein>
<evidence type="ECO:0000256" key="3">
    <source>
        <dbReference type="ARBA" id="ARBA00022692"/>
    </source>
</evidence>
<dbReference type="OMA" id="ERNTWET"/>
<dbReference type="Pfam" id="PF01694">
    <property type="entry name" value="Rhomboid"/>
    <property type="match status" value="1"/>
</dbReference>
<proteinExistence type="inferred from homology"/>
<dbReference type="GO" id="GO:0004252">
    <property type="term" value="F:serine-type endopeptidase activity"/>
    <property type="evidence" value="ECO:0007669"/>
    <property type="project" value="InterPro"/>
</dbReference>
<dbReference type="HOGENOM" id="CLU_1397670_0_0_1"/>
<gene>
    <name evidence="6" type="ORF">YQE_08952</name>
</gene>
<dbReference type="Gene3D" id="1.20.1540.10">
    <property type="entry name" value="Rhomboid-like"/>
    <property type="match status" value="1"/>
</dbReference>